<dbReference type="EMBL" id="CP015085">
    <property type="protein sequence ID" value="ANK02065.1"/>
    <property type="molecule type" value="Genomic_DNA"/>
</dbReference>
<organism evidence="1 2">
    <name type="scientific">Escherichia coli O25b:H4</name>
    <dbReference type="NCBI Taxonomy" id="941280"/>
    <lineage>
        <taxon>Bacteria</taxon>
        <taxon>Pseudomonadati</taxon>
        <taxon>Pseudomonadota</taxon>
        <taxon>Gammaproteobacteria</taxon>
        <taxon>Enterobacterales</taxon>
        <taxon>Enterobacteriaceae</taxon>
        <taxon>Escherichia</taxon>
    </lineage>
</organism>
<evidence type="ECO:0000313" key="1">
    <source>
        <dbReference type="EMBL" id="ANK02065.1"/>
    </source>
</evidence>
<protein>
    <submittedName>
        <fullName evidence="1">Uncharacterized protein</fullName>
    </submittedName>
</protein>
<evidence type="ECO:0000313" key="2">
    <source>
        <dbReference type="Proteomes" id="UP000183316"/>
    </source>
</evidence>
<sequence length="39" mass="4445">MQSYVVAVLLMLKHGVMIMKQEKLRSKHIVMSGAMNERG</sequence>
<accession>A0A192C828</accession>
<reference evidence="1 2" key="1">
    <citation type="submission" date="2016-03" db="EMBL/GenBank/DDBJ databases">
        <title>Genome Sequence and Comparative Pathogenic Determinants of Uropathogenic Escherichia coli O25b:H4, a Clinical Isolate from Saudi Arabia.</title>
        <authorList>
            <person name="Alyamani E.A.J."/>
            <person name="Khiyami M.A."/>
            <person name="Booq R.Y."/>
            <person name="Bahwerth F.S."/>
            <person name="Vaisvil B."/>
            <person name="Schmitt D.P."/>
            <person name="Kapatral V."/>
        </authorList>
    </citation>
    <scope>NUCLEOTIDE SEQUENCE [LARGE SCALE GENOMIC DNA]</scope>
    <source>
        <strain evidence="1 2">O25b:H4</strain>
    </source>
</reference>
<name>A0A192C828_ECO25</name>
<dbReference type="AlphaFoldDB" id="A0A192C828"/>
<dbReference type="Proteomes" id="UP000183316">
    <property type="component" value="Chromosome"/>
</dbReference>
<gene>
    <name evidence="1" type="ORF">WLH_00804</name>
</gene>
<proteinExistence type="predicted"/>